<organism evidence="7 8">
    <name type="scientific">Golovinomyces cichoracearum</name>
    <dbReference type="NCBI Taxonomy" id="62708"/>
    <lineage>
        <taxon>Eukaryota</taxon>
        <taxon>Fungi</taxon>
        <taxon>Dikarya</taxon>
        <taxon>Ascomycota</taxon>
        <taxon>Pezizomycotina</taxon>
        <taxon>Leotiomycetes</taxon>
        <taxon>Erysiphales</taxon>
        <taxon>Erysiphaceae</taxon>
        <taxon>Golovinomyces</taxon>
    </lineage>
</organism>
<protein>
    <submittedName>
        <fullName evidence="7">Psi-producing oxygenase A</fullName>
    </submittedName>
</protein>
<dbReference type="AlphaFoldDB" id="A0A420J064"/>
<dbReference type="InterPro" id="IPR050783">
    <property type="entry name" value="Oxylipin_biosynth_metab"/>
</dbReference>
<dbReference type="Proteomes" id="UP000285405">
    <property type="component" value="Unassembled WGS sequence"/>
</dbReference>
<keyword evidence="2 6" id="KW-0479">Metal-binding</keyword>
<dbReference type="SUPFAM" id="SSF48113">
    <property type="entry name" value="Heme-dependent peroxidases"/>
    <property type="match status" value="1"/>
</dbReference>
<dbReference type="Gene3D" id="1.10.640.10">
    <property type="entry name" value="Haem peroxidase domain superfamily, animal type"/>
    <property type="match status" value="1"/>
</dbReference>
<dbReference type="PANTHER" id="PTHR11903:SF37">
    <property type="entry name" value="PSI-PRODUCING OXYGENASE A"/>
    <property type="match status" value="1"/>
</dbReference>
<dbReference type="EMBL" id="MCBR01003970">
    <property type="protein sequence ID" value="RKF80138.1"/>
    <property type="molecule type" value="Genomic_DNA"/>
</dbReference>
<dbReference type="OrthoDB" id="823504at2759"/>
<evidence type="ECO:0000256" key="6">
    <source>
        <dbReference type="PIRSR" id="PIRSR619791-2"/>
    </source>
</evidence>
<dbReference type="GO" id="GO:0005506">
    <property type="term" value="F:iron ion binding"/>
    <property type="evidence" value="ECO:0007669"/>
    <property type="project" value="InterPro"/>
</dbReference>
<dbReference type="GO" id="GO:0004497">
    <property type="term" value="F:monooxygenase activity"/>
    <property type="evidence" value="ECO:0007669"/>
    <property type="project" value="InterPro"/>
</dbReference>
<accession>A0A420J064</accession>
<evidence type="ECO:0000256" key="5">
    <source>
        <dbReference type="ARBA" id="ARBA00023004"/>
    </source>
</evidence>
<dbReference type="GO" id="GO:0006979">
    <property type="term" value="P:response to oxidative stress"/>
    <property type="evidence" value="ECO:0007669"/>
    <property type="project" value="InterPro"/>
</dbReference>
<dbReference type="SUPFAM" id="SSF48264">
    <property type="entry name" value="Cytochrome P450"/>
    <property type="match status" value="1"/>
</dbReference>
<dbReference type="InterPro" id="IPR037120">
    <property type="entry name" value="Haem_peroxidase_sf_animal"/>
</dbReference>
<keyword evidence="5 6" id="KW-0408">Iron</keyword>
<evidence type="ECO:0000256" key="3">
    <source>
        <dbReference type="ARBA" id="ARBA00022964"/>
    </source>
</evidence>
<dbReference type="CDD" id="cd09817">
    <property type="entry name" value="linoleate_diol_synthase_like"/>
    <property type="match status" value="1"/>
</dbReference>
<dbReference type="GO" id="GO:0020037">
    <property type="term" value="F:heme binding"/>
    <property type="evidence" value="ECO:0007669"/>
    <property type="project" value="InterPro"/>
</dbReference>
<keyword evidence="4" id="KW-0560">Oxidoreductase</keyword>
<dbReference type="PRINTS" id="PR00457">
    <property type="entry name" value="ANPEROXIDASE"/>
</dbReference>
<comment type="caution">
    <text evidence="7">The sequence shown here is derived from an EMBL/GenBank/DDBJ whole genome shotgun (WGS) entry which is preliminary data.</text>
</comment>
<dbReference type="Gene3D" id="1.10.630.10">
    <property type="entry name" value="Cytochrome P450"/>
    <property type="match status" value="1"/>
</dbReference>
<evidence type="ECO:0000313" key="8">
    <source>
        <dbReference type="Proteomes" id="UP000285405"/>
    </source>
</evidence>
<keyword evidence="1 6" id="KW-0349">Heme</keyword>
<dbReference type="InterPro" id="IPR034812">
    <property type="entry name" value="Ppo-like_N"/>
</dbReference>
<feature type="binding site" description="axial binding residue" evidence="6">
    <location>
        <position position="336"/>
    </location>
    <ligand>
        <name>heme b</name>
        <dbReference type="ChEBI" id="CHEBI:60344"/>
    </ligand>
    <ligandPart>
        <name>Fe</name>
        <dbReference type="ChEBI" id="CHEBI:18248"/>
    </ligandPart>
</feature>
<evidence type="ECO:0000313" key="7">
    <source>
        <dbReference type="EMBL" id="RKF80138.1"/>
    </source>
</evidence>
<dbReference type="GO" id="GO:0006631">
    <property type="term" value="P:fatty acid metabolic process"/>
    <property type="evidence" value="ECO:0007669"/>
    <property type="project" value="UniProtKB-ARBA"/>
</dbReference>
<dbReference type="GO" id="GO:0051213">
    <property type="term" value="F:dioxygenase activity"/>
    <property type="evidence" value="ECO:0007669"/>
    <property type="project" value="UniProtKB-KW"/>
</dbReference>
<dbReference type="GO" id="GO:0016705">
    <property type="term" value="F:oxidoreductase activity, acting on paired donors, with incorporation or reduction of molecular oxygen"/>
    <property type="evidence" value="ECO:0007669"/>
    <property type="project" value="InterPro"/>
</dbReference>
<dbReference type="GO" id="GO:0004601">
    <property type="term" value="F:peroxidase activity"/>
    <property type="evidence" value="ECO:0007669"/>
    <property type="project" value="InterPro"/>
</dbReference>
<dbReference type="InterPro" id="IPR036396">
    <property type="entry name" value="Cyt_P450_sf"/>
</dbReference>
<gene>
    <name evidence="7" type="ORF">GcC1_039036</name>
</gene>
<proteinExistence type="predicted"/>
<name>A0A420J064_9PEZI</name>
<dbReference type="InterPro" id="IPR019791">
    <property type="entry name" value="Haem_peroxidase_animal"/>
</dbReference>
<dbReference type="PANTHER" id="PTHR11903">
    <property type="entry name" value="PROSTAGLANDIN G/H SYNTHASE"/>
    <property type="match status" value="1"/>
</dbReference>
<reference evidence="7 8" key="1">
    <citation type="journal article" date="2018" name="BMC Genomics">
        <title>Comparative genome analyses reveal sequence features reflecting distinct modes of host-adaptation between dicot and monocot powdery mildew.</title>
        <authorList>
            <person name="Wu Y."/>
            <person name="Ma X."/>
            <person name="Pan Z."/>
            <person name="Kale S.D."/>
            <person name="Song Y."/>
            <person name="King H."/>
            <person name="Zhang Q."/>
            <person name="Presley C."/>
            <person name="Deng X."/>
            <person name="Wei C.I."/>
            <person name="Xiao S."/>
        </authorList>
    </citation>
    <scope>NUCLEOTIDE SEQUENCE [LARGE SCALE GENOMIC DNA]</scope>
    <source>
        <strain evidence="7">UCSC1</strain>
    </source>
</reference>
<evidence type="ECO:0000256" key="2">
    <source>
        <dbReference type="ARBA" id="ARBA00022723"/>
    </source>
</evidence>
<keyword evidence="3" id="KW-0223">Dioxygenase</keyword>
<sequence>MPKACDYLADLRKLGFKDIQNLFLLLSSEIKGEQDDNKFILENLIKILAKWDESSKLGEKLSNVFIGGLWNALEHPPNASIGSQYMYRAADGGCNNISLPDLGRAGTPYARNAKPVRLQNVALPDPGVIFDSLMSRGENFDPHPNKISSMLFYLGTIIIHDIFRTDHKDFSISNASSYLDLAPLYGSNQAEQNSVRTFKDGKLKPDCFSEKRVLGFPPGVGVMLIMFNRFHNHVVSKLAAINENMRFRRPADPNAEQAWIKYDNDLFQTGRLITCGLYVNCVLKDYVRTILNLNRTKSKWNLDPRSEEGKSIFTKPVPQGVGNQVSAEFNVIYRWHSVISERDDRWTQDKYAEMFSGKDPEQVTLEELLQTLGRFEKEIPADPLERKFANLTRNPDGTYQDDDLVNILEASICDIASSYGANRIPRVLRSVEILGMIQSRAWNTASLNEFREASGLTKHKTFEDINPDRAVAEKLRNLYDHPDSVELYAGLIAEKAKPPMSPGSGLCVNFTTSYSILADAVSLVRGDRFYTTDYTAKRLTNWGFKEVLYDTSIDEGCVFYKLILEAFPRHFKDNSIYAHFPFVIPEENLKIQKSLDREDKYSWEKPMYVPEPVMIKSHNTALTILCNETNWKFIGNHKIYHHINQSSTEQHLKSSPGGNLSHEASKTLFEWPAYPNDLDSEVKKFFHETSAKLLKKFAYEIPGKNANQVDIVRDVSNLVAARFVASIFNIPIMNEDKKCEGEAPSDQELYKSLSILYHSIVYSHDTSRSFELREAALETNRKLGEQIVRKIKADTCPCFMALFKARSNHNSILSSYGKSLIKGMLEANHSIKDIVWNYILPTAACMMASASQAFCNSLDFYLGENSKHLPDIYECSLAGTQEADEKLERYFMEGLRLSSTNGVYRDYQPDINAAQSTTTIKDGISEISISAGQRIFVDVRAASRDPNVLPDPDEVILTRPLDSYLRYYFGPLQHKNPATGKDMGTIAITAMFKCVFGLKGLRRAQGSGPNGSWIWGESQGEMKLVKISSSQYFYMTPDQDRFCPFPTTMKIHWDRNS</sequence>
<dbReference type="PROSITE" id="PS50292">
    <property type="entry name" value="PEROXIDASE_3"/>
    <property type="match status" value="1"/>
</dbReference>
<dbReference type="CDD" id="cd20612">
    <property type="entry name" value="CYP_LDS-like_C"/>
    <property type="match status" value="1"/>
</dbReference>
<dbReference type="Pfam" id="PF03098">
    <property type="entry name" value="An_peroxidase"/>
    <property type="match status" value="2"/>
</dbReference>
<evidence type="ECO:0000256" key="4">
    <source>
        <dbReference type="ARBA" id="ARBA00023002"/>
    </source>
</evidence>
<dbReference type="InterPro" id="IPR010255">
    <property type="entry name" value="Haem_peroxidase_sf"/>
</dbReference>
<evidence type="ECO:0000256" key="1">
    <source>
        <dbReference type="ARBA" id="ARBA00022617"/>
    </source>
</evidence>